<keyword evidence="6 8" id="KW-1133">Transmembrane helix</keyword>
<accession>A0A223KKY1</accession>
<dbReference type="EMBL" id="CP018866">
    <property type="protein sequence ID" value="AST90145.1"/>
    <property type="molecule type" value="Genomic_DNA"/>
</dbReference>
<dbReference type="GO" id="GO:0009847">
    <property type="term" value="P:spore germination"/>
    <property type="evidence" value="ECO:0007669"/>
    <property type="project" value="InterPro"/>
</dbReference>
<dbReference type="RefSeq" id="WP_066416362.1">
    <property type="nucleotide sequence ID" value="NZ_CP018866.1"/>
</dbReference>
<evidence type="ECO:0000256" key="4">
    <source>
        <dbReference type="ARBA" id="ARBA00022544"/>
    </source>
</evidence>
<comment type="subcellular location">
    <subcellularLocation>
        <location evidence="1">Membrane</location>
        <topology evidence="1">Multi-pass membrane protein</topology>
    </subcellularLocation>
</comment>
<dbReference type="Proteomes" id="UP000215224">
    <property type="component" value="Chromosome"/>
</dbReference>
<protein>
    <submittedName>
        <fullName evidence="9">Spore gernimation protein</fullName>
    </submittedName>
</protein>
<dbReference type="Gene3D" id="1.20.1740.10">
    <property type="entry name" value="Amino acid/polyamine transporter I"/>
    <property type="match status" value="1"/>
</dbReference>
<feature type="transmembrane region" description="Helical" evidence="8">
    <location>
        <begin position="7"/>
        <end position="27"/>
    </location>
</feature>
<dbReference type="KEGG" id="bcoh:BC6307_02035"/>
<name>A0A223KKY1_9BACI</name>
<dbReference type="GO" id="GO:0016020">
    <property type="term" value="C:membrane"/>
    <property type="evidence" value="ECO:0007669"/>
    <property type="project" value="UniProtKB-SubCell"/>
</dbReference>
<evidence type="ECO:0000256" key="3">
    <source>
        <dbReference type="ARBA" id="ARBA00022448"/>
    </source>
</evidence>
<sequence length="363" mass="41600">MKTNKITLMQYIFLIHGVQVGVGLLTLPRELAEKAGTDGWITIILSWLLTSAVSLIIIQVMKKRPDGTILDLVTYYFGKWVGKAATILFALYFAALGNLIFIREAIFIQAWILPRTELYIFILLLSLPTYLIVKNNITVLGRYSELVFFITIWILIAYLIPLNYANWLHLLPVVKEGWLPIVSSIRTTIFSFIGFEVAFFLYPFLHKKEKASLGIVIANTITMLSLLMITLVVYLFFSPDEITVFNEPAIVIIKIIEFTFVERLEIIIFSYYIFVISTTVLPLIFFAVYCTSQLVGKQDHSRHLLLFLILQFLIVLLIPPTVERNAILREGMNVVSFVFAFVFPICIWVYVSLHGVLKRGIKK</sequence>
<dbReference type="InterPro" id="IPR004761">
    <property type="entry name" value="Spore_GerAB"/>
</dbReference>
<evidence type="ECO:0000256" key="8">
    <source>
        <dbReference type="SAM" id="Phobius"/>
    </source>
</evidence>
<gene>
    <name evidence="9" type="ORF">BC6307_02035</name>
</gene>
<feature type="transmembrane region" description="Helical" evidence="8">
    <location>
        <begin position="213"/>
        <end position="237"/>
    </location>
</feature>
<dbReference type="AlphaFoldDB" id="A0A223KKY1"/>
<reference evidence="9 10" key="1">
    <citation type="submission" date="2016-12" db="EMBL/GenBank/DDBJ databases">
        <title>The whole genome sequencing and assembly of Bacillus cohnii DSM 6307T strain.</title>
        <authorList>
            <person name="Lee Y.-J."/>
            <person name="Yi H."/>
            <person name="Bahn Y.-S."/>
            <person name="Kim J.F."/>
            <person name="Lee D.-W."/>
        </authorList>
    </citation>
    <scope>NUCLEOTIDE SEQUENCE [LARGE SCALE GENOMIC DNA]</scope>
    <source>
        <strain evidence="9 10">DSM 6307</strain>
    </source>
</reference>
<keyword evidence="3" id="KW-0813">Transport</keyword>
<evidence type="ECO:0000256" key="7">
    <source>
        <dbReference type="ARBA" id="ARBA00023136"/>
    </source>
</evidence>
<dbReference type="NCBIfam" id="TIGR00912">
    <property type="entry name" value="2A0309"/>
    <property type="match status" value="1"/>
</dbReference>
<evidence type="ECO:0000256" key="1">
    <source>
        <dbReference type="ARBA" id="ARBA00004141"/>
    </source>
</evidence>
<keyword evidence="7 8" id="KW-0472">Membrane</keyword>
<feature type="transmembrane region" description="Helical" evidence="8">
    <location>
        <begin position="39"/>
        <end position="58"/>
    </location>
</feature>
<keyword evidence="4" id="KW-0309">Germination</keyword>
<evidence type="ECO:0000313" key="10">
    <source>
        <dbReference type="Proteomes" id="UP000215224"/>
    </source>
</evidence>
<dbReference type="PANTHER" id="PTHR34975">
    <property type="entry name" value="SPORE GERMINATION PROTEIN A2"/>
    <property type="match status" value="1"/>
</dbReference>
<feature type="transmembrane region" description="Helical" evidence="8">
    <location>
        <begin position="269"/>
        <end position="292"/>
    </location>
</feature>
<feature type="transmembrane region" description="Helical" evidence="8">
    <location>
        <begin position="146"/>
        <end position="165"/>
    </location>
</feature>
<evidence type="ECO:0000256" key="6">
    <source>
        <dbReference type="ARBA" id="ARBA00022989"/>
    </source>
</evidence>
<feature type="transmembrane region" description="Helical" evidence="8">
    <location>
        <begin position="334"/>
        <end position="357"/>
    </location>
</feature>
<keyword evidence="10" id="KW-1185">Reference proteome</keyword>
<evidence type="ECO:0000256" key="5">
    <source>
        <dbReference type="ARBA" id="ARBA00022692"/>
    </source>
</evidence>
<feature type="transmembrane region" description="Helical" evidence="8">
    <location>
        <begin position="118"/>
        <end position="134"/>
    </location>
</feature>
<feature type="transmembrane region" description="Helical" evidence="8">
    <location>
        <begin position="177"/>
        <end position="201"/>
    </location>
</feature>
<keyword evidence="5 8" id="KW-0812">Transmembrane</keyword>
<dbReference type="PANTHER" id="PTHR34975:SF2">
    <property type="entry name" value="SPORE GERMINATION PROTEIN A2"/>
    <property type="match status" value="1"/>
</dbReference>
<comment type="similarity">
    <text evidence="2">Belongs to the amino acid-polyamine-organocation (APC) superfamily. Spore germination protein (SGP) (TC 2.A.3.9) family.</text>
</comment>
<dbReference type="Pfam" id="PF03845">
    <property type="entry name" value="Spore_permease"/>
    <property type="match status" value="1"/>
</dbReference>
<dbReference type="STRING" id="1314751.GCA_001591425_02402"/>
<feature type="transmembrane region" description="Helical" evidence="8">
    <location>
        <begin position="87"/>
        <end position="112"/>
    </location>
</feature>
<organism evidence="9 10">
    <name type="scientific">Sutcliffiella cohnii</name>
    <dbReference type="NCBI Taxonomy" id="33932"/>
    <lineage>
        <taxon>Bacteria</taxon>
        <taxon>Bacillati</taxon>
        <taxon>Bacillota</taxon>
        <taxon>Bacilli</taxon>
        <taxon>Bacillales</taxon>
        <taxon>Bacillaceae</taxon>
        <taxon>Sutcliffiella</taxon>
    </lineage>
</organism>
<proteinExistence type="inferred from homology"/>
<evidence type="ECO:0000313" key="9">
    <source>
        <dbReference type="EMBL" id="AST90145.1"/>
    </source>
</evidence>
<feature type="transmembrane region" description="Helical" evidence="8">
    <location>
        <begin position="304"/>
        <end position="322"/>
    </location>
</feature>
<evidence type="ECO:0000256" key="2">
    <source>
        <dbReference type="ARBA" id="ARBA00007998"/>
    </source>
</evidence>